<evidence type="ECO:0000313" key="1">
    <source>
        <dbReference type="EMBL" id="SEH04774.1"/>
    </source>
</evidence>
<sequence length="115" mass="13389">MLFNRIIILISLVTLEACTTKGSTFISIYPDAIEQKKIQEFLKKSKEGQEIVWINSKTEVQYILIPEQWMVQHDGQWCRNYSLTAVRARGGNGYTDPKKVFCMKSPPFYKRQPLN</sequence>
<gene>
    <name evidence="1" type="ORF">MBHS_00626</name>
</gene>
<evidence type="ECO:0000313" key="2">
    <source>
        <dbReference type="Proteomes" id="UP000236724"/>
    </source>
</evidence>
<proteinExistence type="predicted"/>
<dbReference type="AlphaFoldDB" id="A0A1H6F6X4"/>
<accession>A0A1H6F6X4</accession>
<keyword evidence="2" id="KW-1185">Reference proteome</keyword>
<protein>
    <submittedName>
        <fullName evidence="1">Uncharacterized protein</fullName>
    </submittedName>
</protein>
<reference evidence="1 2" key="1">
    <citation type="submission" date="2016-10" db="EMBL/GenBank/DDBJ databases">
        <authorList>
            <person name="de Groot N.N."/>
        </authorList>
    </citation>
    <scope>NUCLEOTIDE SEQUENCE [LARGE SCALE GENOMIC DNA]</scope>
    <source>
        <strain evidence="1">MBHS1</strain>
    </source>
</reference>
<dbReference type="Proteomes" id="UP000236724">
    <property type="component" value="Unassembled WGS sequence"/>
</dbReference>
<name>A0A1H6F6X4_9GAMM</name>
<organism evidence="1 2">
    <name type="scientific">Candidatus Venteria ishoeyi</name>
    <dbReference type="NCBI Taxonomy" id="1899563"/>
    <lineage>
        <taxon>Bacteria</taxon>
        <taxon>Pseudomonadati</taxon>
        <taxon>Pseudomonadota</taxon>
        <taxon>Gammaproteobacteria</taxon>
        <taxon>Thiotrichales</taxon>
        <taxon>Thiotrichaceae</taxon>
        <taxon>Venteria</taxon>
    </lineage>
</organism>
<dbReference type="EMBL" id="FMSV02000109">
    <property type="protein sequence ID" value="SEH04774.1"/>
    <property type="molecule type" value="Genomic_DNA"/>
</dbReference>